<accession>A0A8E0WP63</accession>
<sequence>MLFDGATGHIGVDHHDATVFDVAEIDTKSRAGHAETADRPVHRIACAFTGTNDAQPPQSANIERQHFLNVADMR</sequence>
<organism evidence="1 2">
    <name type="scientific">Sphingobium indicum F2</name>
    <dbReference type="NCBI Taxonomy" id="1450518"/>
    <lineage>
        <taxon>Bacteria</taxon>
        <taxon>Pseudomonadati</taxon>
        <taxon>Pseudomonadota</taxon>
        <taxon>Alphaproteobacteria</taxon>
        <taxon>Sphingomonadales</taxon>
        <taxon>Sphingomonadaceae</taxon>
        <taxon>Sphingobium</taxon>
    </lineage>
</organism>
<evidence type="ECO:0000313" key="1">
    <source>
        <dbReference type="EMBL" id="KER34857.1"/>
    </source>
</evidence>
<evidence type="ECO:0000313" key="2">
    <source>
        <dbReference type="Proteomes" id="UP000028135"/>
    </source>
</evidence>
<name>A0A8E0WP63_9SPHN</name>
<reference evidence="1 2" key="1">
    <citation type="submission" date="2014-05" db="EMBL/GenBank/DDBJ databases">
        <title>Genome Announcement of Sphingobium lucknowense F2.</title>
        <authorList>
            <person name="Lal R."/>
            <person name="Negi V."/>
            <person name="Lata P."/>
            <person name="Sangwan N."/>
            <person name="Gupta S.K."/>
            <person name="Rao D.L.N."/>
            <person name="Das S."/>
        </authorList>
    </citation>
    <scope>NUCLEOTIDE SEQUENCE [LARGE SCALE GENOMIC DNA]</scope>
    <source>
        <strain evidence="1 2">F2</strain>
    </source>
</reference>
<comment type="caution">
    <text evidence="1">The sequence shown here is derived from an EMBL/GenBank/DDBJ whole genome shotgun (WGS) entry which is preliminary data.</text>
</comment>
<dbReference type="AlphaFoldDB" id="A0A8E0WP63"/>
<dbReference type="EMBL" id="JANF02000091">
    <property type="protein sequence ID" value="KER34857.1"/>
    <property type="molecule type" value="Genomic_DNA"/>
</dbReference>
<gene>
    <name evidence="1" type="ORF">AL00_19245</name>
</gene>
<protein>
    <submittedName>
        <fullName evidence="1">Uncharacterized protein</fullName>
    </submittedName>
</protein>
<proteinExistence type="predicted"/>
<dbReference type="Proteomes" id="UP000028135">
    <property type="component" value="Unassembled WGS sequence"/>
</dbReference>